<evidence type="ECO:0000313" key="2">
    <source>
        <dbReference type="EMBL" id="KAK2181562.1"/>
    </source>
</evidence>
<evidence type="ECO:0008006" key="4">
    <source>
        <dbReference type="Google" id="ProtNLM"/>
    </source>
</evidence>
<gene>
    <name evidence="2" type="ORF">NP493_393g03027</name>
</gene>
<keyword evidence="1" id="KW-0732">Signal</keyword>
<dbReference type="EMBL" id="JAODUO010000392">
    <property type="protein sequence ID" value="KAK2181562.1"/>
    <property type="molecule type" value="Genomic_DNA"/>
</dbReference>
<sequence length="106" mass="11404">MTLVSILPFFGWVPCILPYTMRHTGHSCLCVKLFSMHPLQNLCLQLGNTFGLVSLSMHIGHSLSFSDVSPLAAAAPLAFLATLFGSSFQARRVAPSCAAAAYDFVL</sequence>
<dbReference type="Proteomes" id="UP001209878">
    <property type="component" value="Unassembled WGS sequence"/>
</dbReference>
<evidence type="ECO:0000313" key="3">
    <source>
        <dbReference type="Proteomes" id="UP001209878"/>
    </source>
</evidence>
<organism evidence="2 3">
    <name type="scientific">Ridgeia piscesae</name>
    <name type="common">Tubeworm</name>
    <dbReference type="NCBI Taxonomy" id="27915"/>
    <lineage>
        <taxon>Eukaryota</taxon>
        <taxon>Metazoa</taxon>
        <taxon>Spiralia</taxon>
        <taxon>Lophotrochozoa</taxon>
        <taxon>Annelida</taxon>
        <taxon>Polychaeta</taxon>
        <taxon>Sedentaria</taxon>
        <taxon>Canalipalpata</taxon>
        <taxon>Sabellida</taxon>
        <taxon>Siboglinidae</taxon>
        <taxon>Ridgeia</taxon>
    </lineage>
</organism>
<accession>A0AAD9L2I1</accession>
<feature type="signal peptide" evidence="1">
    <location>
        <begin position="1"/>
        <end position="18"/>
    </location>
</feature>
<name>A0AAD9L2I1_RIDPI</name>
<protein>
    <recommendedName>
        <fullName evidence="4">Transmembrane protein</fullName>
    </recommendedName>
</protein>
<proteinExistence type="predicted"/>
<comment type="caution">
    <text evidence="2">The sequence shown here is derived from an EMBL/GenBank/DDBJ whole genome shotgun (WGS) entry which is preliminary data.</text>
</comment>
<reference evidence="2" key="1">
    <citation type="journal article" date="2023" name="Mol. Biol. Evol.">
        <title>Third-Generation Sequencing Reveals the Adaptive Role of the Epigenome in Three Deep-Sea Polychaetes.</title>
        <authorList>
            <person name="Perez M."/>
            <person name="Aroh O."/>
            <person name="Sun Y."/>
            <person name="Lan Y."/>
            <person name="Juniper S.K."/>
            <person name="Young C.R."/>
            <person name="Angers B."/>
            <person name="Qian P.Y."/>
        </authorList>
    </citation>
    <scope>NUCLEOTIDE SEQUENCE</scope>
    <source>
        <strain evidence="2">R07B-5</strain>
    </source>
</reference>
<evidence type="ECO:0000256" key="1">
    <source>
        <dbReference type="SAM" id="SignalP"/>
    </source>
</evidence>
<dbReference type="AlphaFoldDB" id="A0AAD9L2I1"/>
<keyword evidence="3" id="KW-1185">Reference proteome</keyword>
<feature type="chain" id="PRO_5042172328" description="Transmembrane protein" evidence="1">
    <location>
        <begin position="19"/>
        <end position="106"/>
    </location>
</feature>